<accession>A0A399T527</accession>
<evidence type="ECO:0000313" key="3">
    <source>
        <dbReference type="Proteomes" id="UP000265926"/>
    </source>
</evidence>
<name>A0A399T527_9BACT</name>
<gene>
    <name evidence="2" type="ORF">D1614_07160</name>
</gene>
<keyword evidence="1" id="KW-1133">Transmembrane helix</keyword>
<dbReference type="Pfam" id="PF05751">
    <property type="entry name" value="FixH"/>
    <property type="match status" value="1"/>
</dbReference>
<evidence type="ECO:0000256" key="1">
    <source>
        <dbReference type="SAM" id="Phobius"/>
    </source>
</evidence>
<dbReference type="EMBL" id="QWGR01000003">
    <property type="protein sequence ID" value="RIJ49317.1"/>
    <property type="molecule type" value="Genomic_DNA"/>
</dbReference>
<dbReference type="RefSeq" id="WP_119437204.1">
    <property type="nucleotide sequence ID" value="NZ_QWGR01000003.1"/>
</dbReference>
<evidence type="ECO:0008006" key="4">
    <source>
        <dbReference type="Google" id="ProtNLM"/>
    </source>
</evidence>
<keyword evidence="1" id="KW-0812">Transmembrane</keyword>
<keyword evidence="1" id="KW-0472">Membrane</keyword>
<feature type="transmembrane region" description="Helical" evidence="1">
    <location>
        <begin position="6"/>
        <end position="28"/>
    </location>
</feature>
<organism evidence="2 3">
    <name type="scientific">Maribellus luteus</name>
    <dbReference type="NCBI Taxonomy" id="2305463"/>
    <lineage>
        <taxon>Bacteria</taxon>
        <taxon>Pseudomonadati</taxon>
        <taxon>Bacteroidota</taxon>
        <taxon>Bacteroidia</taxon>
        <taxon>Marinilabiliales</taxon>
        <taxon>Prolixibacteraceae</taxon>
        <taxon>Maribellus</taxon>
    </lineage>
</organism>
<protein>
    <recommendedName>
        <fullName evidence="4">Nitrogen fixation protein FixH</fullName>
    </recommendedName>
</protein>
<dbReference type="AlphaFoldDB" id="A0A399T527"/>
<sequence length="147" mass="16976">MKKFTWGTGIFLFLVLFLAGSAVFIIFASRQTVNLVHKDYYEKGVDYSEEIKVKERSKEFLNALDIQTTNESLLVNIAPEVAAKIDSGSMYLYRPSDSKEDITLTLEEPTSQVSFRKSELKNGRYILKFTWYNKGVKYQIQRPVNVQ</sequence>
<keyword evidence="3" id="KW-1185">Reference proteome</keyword>
<dbReference type="Proteomes" id="UP000265926">
    <property type="component" value="Unassembled WGS sequence"/>
</dbReference>
<reference evidence="2 3" key="1">
    <citation type="submission" date="2018-08" db="EMBL/GenBank/DDBJ databases">
        <title>Pallidiluteibacterium maritimus gen. nov., sp. nov., isolated from coastal sediment.</title>
        <authorList>
            <person name="Zhou L.Y."/>
        </authorList>
    </citation>
    <scope>NUCLEOTIDE SEQUENCE [LARGE SCALE GENOMIC DNA]</scope>
    <source>
        <strain evidence="2 3">XSD2</strain>
    </source>
</reference>
<dbReference type="OrthoDB" id="1493774at2"/>
<evidence type="ECO:0000313" key="2">
    <source>
        <dbReference type="EMBL" id="RIJ49317.1"/>
    </source>
</evidence>
<comment type="caution">
    <text evidence="2">The sequence shown here is derived from an EMBL/GenBank/DDBJ whole genome shotgun (WGS) entry which is preliminary data.</text>
</comment>
<dbReference type="InterPro" id="IPR008620">
    <property type="entry name" value="FixH"/>
</dbReference>
<proteinExistence type="predicted"/>